<organism evidence="1 2">
    <name type="scientific">Hebeloma cylindrosporum</name>
    <dbReference type="NCBI Taxonomy" id="76867"/>
    <lineage>
        <taxon>Eukaryota</taxon>
        <taxon>Fungi</taxon>
        <taxon>Dikarya</taxon>
        <taxon>Basidiomycota</taxon>
        <taxon>Agaricomycotina</taxon>
        <taxon>Agaricomycetes</taxon>
        <taxon>Agaricomycetidae</taxon>
        <taxon>Agaricales</taxon>
        <taxon>Agaricineae</taxon>
        <taxon>Hymenogastraceae</taxon>
        <taxon>Hebeloma</taxon>
    </lineage>
</organism>
<name>A0A0C3BSX9_HEBCY</name>
<accession>A0A0C3BSX9</accession>
<sequence>MPKNPQFPGGRQDECYTYLPPCLSGGGSSDHVLRRLTFGINDRVSVGGDFDTCM</sequence>
<protein>
    <submittedName>
        <fullName evidence="1">Uncharacterized protein</fullName>
    </submittedName>
</protein>
<keyword evidence="2" id="KW-1185">Reference proteome</keyword>
<evidence type="ECO:0000313" key="2">
    <source>
        <dbReference type="Proteomes" id="UP000053424"/>
    </source>
</evidence>
<evidence type="ECO:0000313" key="1">
    <source>
        <dbReference type="EMBL" id="KIM39785.1"/>
    </source>
</evidence>
<reference evidence="1 2" key="1">
    <citation type="submission" date="2014-04" db="EMBL/GenBank/DDBJ databases">
        <authorList>
            <consortium name="DOE Joint Genome Institute"/>
            <person name="Kuo A."/>
            <person name="Gay G."/>
            <person name="Dore J."/>
            <person name="Kohler A."/>
            <person name="Nagy L.G."/>
            <person name="Floudas D."/>
            <person name="Copeland A."/>
            <person name="Barry K.W."/>
            <person name="Cichocki N."/>
            <person name="Veneault-Fourrey C."/>
            <person name="LaButti K."/>
            <person name="Lindquist E.A."/>
            <person name="Lipzen A."/>
            <person name="Lundell T."/>
            <person name="Morin E."/>
            <person name="Murat C."/>
            <person name="Sun H."/>
            <person name="Tunlid A."/>
            <person name="Henrissat B."/>
            <person name="Grigoriev I.V."/>
            <person name="Hibbett D.S."/>
            <person name="Martin F."/>
            <person name="Nordberg H.P."/>
            <person name="Cantor M.N."/>
            <person name="Hua S.X."/>
        </authorList>
    </citation>
    <scope>NUCLEOTIDE SEQUENCE [LARGE SCALE GENOMIC DNA]</scope>
    <source>
        <strain evidence="2">h7</strain>
    </source>
</reference>
<gene>
    <name evidence="1" type="ORF">M413DRAFT_446711</name>
</gene>
<dbReference type="HOGENOM" id="CLU_3050538_0_0_1"/>
<reference evidence="2" key="2">
    <citation type="submission" date="2015-01" db="EMBL/GenBank/DDBJ databases">
        <title>Evolutionary Origins and Diversification of the Mycorrhizal Mutualists.</title>
        <authorList>
            <consortium name="DOE Joint Genome Institute"/>
            <consortium name="Mycorrhizal Genomics Consortium"/>
            <person name="Kohler A."/>
            <person name="Kuo A."/>
            <person name="Nagy L.G."/>
            <person name="Floudas D."/>
            <person name="Copeland A."/>
            <person name="Barry K.W."/>
            <person name="Cichocki N."/>
            <person name="Veneault-Fourrey C."/>
            <person name="LaButti K."/>
            <person name="Lindquist E.A."/>
            <person name="Lipzen A."/>
            <person name="Lundell T."/>
            <person name="Morin E."/>
            <person name="Murat C."/>
            <person name="Riley R."/>
            <person name="Ohm R."/>
            <person name="Sun H."/>
            <person name="Tunlid A."/>
            <person name="Henrissat B."/>
            <person name="Grigoriev I.V."/>
            <person name="Hibbett D.S."/>
            <person name="Martin F."/>
        </authorList>
    </citation>
    <scope>NUCLEOTIDE SEQUENCE [LARGE SCALE GENOMIC DNA]</scope>
    <source>
        <strain evidence="2">h7</strain>
    </source>
</reference>
<dbReference type="EMBL" id="KN831784">
    <property type="protein sequence ID" value="KIM39785.1"/>
    <property type="molecule type" value="Genomic_DNA"/>
</dbReference>
<dbReference type="AlphaFoldDB" id="A0A0C3BSX9"/>
<dbReference type="Proteomes" id="UP000053424">
    <property type="component" value="Unassembled WGS sequence"/>
</dbReference>
<proteinExistence type="predicted"/>